<gene>
    <name evidence="2" type="ORF">AVEN_263773_1</name>
</gene>
<keyword evidence="3" id="KW-1185">Reference proteome</keyword>
<name>A0A4Y2AT83_ARAVE</name>
<feature type="compositionally biased region" description="Polar residues" evidence="1">
    <location>
        <begin position="97"/>
        <end position="110"/>
    </location>
</feature>
<evidence type="ECO:0000313" key="3">
    <source>
        <dbReference type="Proteomes" id="UP000499080"/>
    </source>
</evidence>
<reference evidence="2 3" key="1">
    <citation type="journal article" date="2019" name="Sci. Rep.">
        <title>Orb-weaving spider Araneus ventricosus genome elucidates the spidroin gene catalogue.</title>
        <authorList>
            <person name="Kono N."/>
            <person name="Nakamura H."/>
            <person name="Ohtoshi R."/>
            <person name="Moran D.A.P."/>
            <person name="Shinohara A."/>
            <person name="Yoshida Y."/>
            <person name="Fujiwara M."/>
            <person name="Mori M."/>
            <person name="Tomita M."/>
            <person name="Arakawa K."/>
        </authorList>
    </citation>
    <scope>NUCLEOTIDE SEQUENCE [LARGE SCALE GENOMIC DNA]</scope>
</reference>
<dbReference type="AlphaFoldDB" id="A0A4Y2AT83"/>
<comment type="caution">
    <text evidence="2">The sequence shown here is derived from an EMBL/GenBank/DDBJ whole genome shotgun (WGS) entry which is preliminary data.</text>
</comment>
<dbReference type="EMBL" id="BGPR01000029">
    <property type="protein sequence ID" value="GBL82717.1"/>
    <property type="molecule type" value="Genomic_DNA"/>
</dbReference>
<accession>A0A4Y2AT83</accession>
<dbReference type="Proteomes" id="UP000499080">
    <property type="component" value="Unassembled WGS sequence"/>
</dbReference>
<sequence length="110" mass="12831">MKFRNYHRDALRQQQRVRSEVEATDVKVWKFQAQMEYLLSYMMNENRETNFTDNENHSKQLREGQSEVLKIQVLEENIDQASEDPTCVEKGVHSIESPITATSAPSPDKT</sequence>
<evidence type="ECO:0000313" key="2">
    <source>
        <dbReference type="EMBL" id="GBL82717.1"/>
    </source>
</evidence>
<protein>
    <submittedName>
        <fullName evidence="2">Uncharacterized protein</fullName>
    </submittedName>
</protein>
<evidence type="ECO:0000256" key="1">
    <source>
        <dbReference type="SAM" id="MobiDB-lite"/>
    </source>
</evidence>
<dbReference type="OrthoDB" id="8196929at2759"/>
<feature type="region of interest" description="Disordered" evidence="1">
    <location>
        <begin position="80"/>
        <end position="110"/>
    </location>
</feature>
<proteinExistence type="predicted"/>
<organism evidence="2 3">
    <name type="scientific">Araneus ventricosus</name>
    <name type="common">Orbweaver spider</name>
    <name type="synonym">Epeira ventricosa</name>
    <dbReference type="NCBI Taxonomy" id="182803"/>
    <lineage>
        <taxon>Eukaryota</taxon>
        <taxon>Metazoa</taxon>
        <taxon>Ecdysozoa</taxon>
        <taxon>Arthropoda</taxon>
        <taxon>Chelicerata</taxon>
        <taxon>Arachnida</taxon>
        <taxon>Araneae</taxon>
        <taxon>Araneomorphae</taxon>
        <taxon>Entelegynae</taxon>
        <taxon>Araneoidea</taxon>
        <taxon>Araneidae</taxon>
        <taxon>Araneus</taxon>
    </lineage>
</organism>